<comment type="caution">
    <text evidence="2">The sequence shown here is derived from an EMBL/GenBank/DDBJ whole genome shotgun (WGS) entry which is preliminary data.</text>
</comment>
<evidence type="ECO:0000256" key="1">
    <source>
        <dbReference type="SAM" id="Phobius"/>
    </source>
</evidence>
<name>A0A9X2A4F0_9FLAO</name>
<keyword evidence="1" id="KW-0812">Transmembrane</keyword>
<evidence type="ECO:0000313" key="3">
    <source>
        <dbReference type="Proteomes" id="UP001139344"/>
    </source>
</evidence>
<reference evidence="2" key="1">
    <citation type="submission" date="2021-12" db="EMBL/GenBank/DDBJ databases">
        <title>Description of Gramella crocea sp. nov., a new bacterium isolated from activated sludge.</title>
        <authorList>
            <person name="Zhang X."/>
        </authorList>
    </citation>
    <scope>NUCLEOTIDE SEQUENCE</scope>
    <source>
        <strain evidence="2">YB25</strain>
    </source>
</reference>
<dbReference type="InterPro" id="IPR029063">
    <property type="entry name" value="SAM-dependent_MTases_sf"/>
</dbReference>
<proteinExistence type="predicted"/>
<gene>
    <name evidence="2" type="ORF">LU635_02980</name>
</gene>
<dbReference type="Gene3D" id="3.40.50.150">
    <property type="entry name" value="Vaccinia Virus protein VP39"/>
    <property type="match status" value="1"/>
</dbReference>
<accession>A0A9X2A4F0</accession>
<dbReference type="EMBL" id="JAJSON010000009">
    <property type="protein sequence ID" value="MCG9970589.1"/>
    <property type="molecule type" value="Genomic_DNA"/>
</dbReference>
<keyword evidence="1" id="KW-1133">Transmembrane helix</keyword>
<evidence type="ECO:0008006" key="4">
    <source>
        <dbReference type="Google" id="ProtNLM"/>
    </source>
</evidence>
<dbReference type="AlphaFoldDB" id="A0A9X2A4F0"/>
<dbReference type="RefSeq" id="WP_240096032.1">
    <property type="nucleotide sequence ID" value="NZ_JAJSON010000009.1"/>
</dbReference>
<dbReference type="Proteomes" id="UP001139344">
    <property type="component" value="Unassembled WGS sequence"/>
</dbReference>
<organism evidence="2 3">
    <name type="scientific">Christiangramia crocea</name>
    <dbReference type="NCBI Taxonomy" id="2904124"/>
    <lineage>
        <taxon>Bacteria</taxon>
        <taxon>Pseudomonadati</taxon>
        <taxon>Bacteroidota</taxon>
        <taxon>Flavobacteriia</taxon>
        <taxon>Flavobacteriales</taxon>
        <taxon>Flavobacteriaceae</taxon>
        <taxon>Christiangramia</taxon>
    </lineage>
</organism>
<keyword evidence="1" id="KW-0472">Membrane</keyword>
<feature type="transmembrane region" description="Helical" evidence="1">
    <location>
        <begin position="195"/>
        <end position="216"/>
    </location>
</feature>
<protein>
    <recommendedName>
        <fullName evidence="4">Class I SAM-dependent methyltransferase</fullName>
    </recommendedName>
</protein>
<dbReference type="SUPFAM" id="SSF53335">
    <property type="entry name" value="S-adenosyl-L-methionine-dependent methyltransferases"/>
    <property type="match status" value="1"/>
</dbReference>
<sequence length="259" mass="29808">MGRIHLFEFEDQEWFPRLLRSYGTDYLRFLEVKMKIFQPVIPIIVKALNAGNTRVIVDLGSGSGGPLVWLNDKIKQKVPGLRIILTDYYPNLPAFSSISETADNFSYHSEPVDARSVPKQLPGLRTLFLTFHHFKRYDARKILQDAIDSSHPIAIFEGQERSVLSLLAMLFSPLTVLFTTPFIRPFRIKRIIFTYLIPVVPLFVLWDGIVSSLRTYSVKEMKALVKELQNNDFDWETGKLRSGPVTILYMVGLPKNRFN</sequence>
<evidence type="ECO:0000313" key="2">
    <source>
        <dbReference type="EMBL" id="MCG9970589.1"/>
    </source>
</evidence>
<keyword evidence="3" id="KW-1185">Reference proteome</keyword>